<dbReference type="Gene3D" id="3.40.50.2300">
    <property type="match status" value="2"/>
</dbReference>
<dbReference type="Pfam" id="PF13458">
    <property type="entry name" value="Peripla_BP_6"/>
    <property type="match status" value="1"/>
</dbReference>
<dbReference type="GO" id="GO:0006865">
    <property type="term" value="P:amino acid transport"/>
    <property type="evidence" value="ECO:0007669"/>
    <property type="project" value="UniProtKB-KW"/>
</dbReference>
<keyword evidence="3" id="KW-0732">Signal</keyword>
<evidence type="ECO:0000313" key="6">
    <source>
        <dbReference type="EMBL" id="HFC03369.1"/>
    </source>
</evidence>
<reference evidence="6" key="1">
    <citation type="journal article" date="2020" name="mSystems">
        <title>Genome- and Community-Level Interaction Insights into Carbon Utilization and Element Cycling Functions of Hydrothermarchaeota in Hydrothermal Sediment.</title>
        <authorList>
            <person name="Zhou Z."/>
            <person name="Liu Y."/>
            <person name="Xu W."/>
            <person name="Pan J."/>
            <person name="Luo Z.H."/>
            <person name="Li M."/>
        </authorList>
    </citation>
    <scope>NUCLEOTIDE SEQUENCE [LARGE SCALE GENOMIC DNA]</scope>
    <source>
        <strain evidence="6">HyVt-513</strain>
    </source>
</reference>
<proteinExistence type="inferred from homology"/>
<feature type="non-terminal residue" evidence="6">
    <location>
        <position position="217"/>
    </location>
</feature>
<evidence type="ECO:0000256" key="2">
    <source>
        <dbReference type="ARBA" id="ARBA00022448"/>
    </source>
</evidence>
<keyword evidence="4" id="KW-0029">Amino-acid transport</keyword>
<dbReference type="AlphaFoldDB" id="A0A7V2SI96"/>
<dbReference type="InterPro" id="IPR051010">
    <property type="entry name" value="BCAA_transport"/>
</dbReference>
<keyword evidence="2" id="KW-0813">Transport</keyword>
<name>A0A7V2SI96_9BACT</name>
<evidence type="ECO:0000313" key="7">
    <source>
        <dbReference type="Proteomes" id="UP000885722"/>
    </source>
</evidence>
<dbReference type="InterPro" id="IPR000709">
    <property type="entry name" value="Leu_Ile_Val-bd"/>
</dbReference>
<organism evidence="6 7">
    <name type="scientific">Nitratifractor salsuginis</name>
    <dbReference type="NCBI Taxonomy" id="269261"/>
    <lineage>
        <taxon>Bacteria</taxon>
        <taxon>Pseudomonadati</taxon>
        <taxon>Campylobacterota</taxon>
        <taxon>Epsilonproteobacteria</taxon>
        <taxon>Campylobacterales</taxon>
        <taxon>Sulfurovaceae</taxon>
        <taxon>Nitratifractor</taxon>
    </lineage>
</organism>
<comment type="caution">
    <text evidence="6">The sequence shown here is derived from an EMBL/GenBank/DDBJ whole genome shotgun (WGS) entry which is preliminary data.</text>
</comment>
<feature type="domain" description="Leucine-binding protein" evidence="5">
    <location>
        <begin position="25"/>
        <end position="213"/>
    </location>
</feature>
<dbReference type="PRINTS" id="PR00337">
    <property type="entry name" value="LEUILEVALBP"/>
</dbReference>
<sequence>MKSMLLKMLAIVVLFWSGSVLAEEPIRIGALVSATGPASFIGDPELKTLRHYVQKINDAGGVAGHKLELIAYDTGANPKKAVTFAKRLLYKDKVAAIIGPSTTGETMAVIPLIQKSKIPMLSMAGGVPIIDPVKKWVFKIVATDRMACRKIMEHMKAHQISKIAMLSGSGGFGKSMRKQCKMVAKDMGIDILADETYGKKDTDMSAQLLKIKNTPGV</sequence>
<accession>A0A7V2SI96</accession>
<evidence type="ECO:0000259" key="5">
    <source>
        <dbReference type="Pfam" id="PF13458"/>
    </source>
</evidence>
<dbReference type="InterPro" id="IPR028082">
    <property type="entry name" value="Peripla_BP_I"/>
</dbReference>
<gene>
    <name evidence="6" type="ORF">ENJ74_00725</name>
</gene>
<dbReference type="InterPro" id="IPR028081">
    <property type="entry name" value="Leu-bd"/>
</dbReference>
<dbReference type="Proteomes" id="UP000885722">
    <property type="component" value="Unassembled WGS sequence"/>
</dbReference>
<dbReference type="SUPFAM" id="SSF53822">
    <property type="entry name" value="Periplasmic binding protein-like I"/>
    <property type="match status" value="1"/>
</dbReference>
<comment type="similarity">
    <text evidence="1">Belongs to the leucine-binding protein family.</text>
</comment>
<dbReference type="PANTHER" id="PTHR30483:SF38">
    <property type="entry name" value="BLR7848 PROTEIN"/>
    <property type="match status" value="1"/>
</dbReference>
<dbReference type="EMBL" id="DRNO01000049">
    <property type="protein sequence ID" value="HFC03369.1"/>
    <property type="molecule type" value="Genomic_DNA"/>
</dbReference>
<protein>
    <submittedName>
        <fullName evidence="6">ABC transporter substrate-binding protein</fullName>
    </submittedName>
</protein>
<dbReference type="PANTHER" id="PTHR30483">
    <property type="entry name" value="LEUCINE-SPECIFIC-BINDING PROTEIN"/>
    <property type="match status" value="1"/>
</dbReference>
<evidence type="ECO:0000256" key="4">
    <source>
        <dbReference type="ARBA" id="ARBA00022970"/>
    </source>
</evidence>
<evidence type="ECO:0000256" key="3">
    <source>
        <dbReference type="ARBA" id="ARBA00022729"/>
    </source>
</evidence>
<evidence type="ECO:0000256" key="1">
    <source>
        <dbReference type="ARBA" id="ARBA00010062"/>
    </source>
</evidence>